<protein>
    <recommendedName>
        <fullName evidence="4">Membrane-associated oxidoreductase</fullName>
    </recommendedName>
</protein>
<accession>C6VT96</accession>
<keyword evidence="1" id="KW-1133">Transmembrane helix</keyword>
<feature type="transmembrane region" description="Helical" evidence="1">
    <location>
        <begin position="843"/>
        <end position="861"/>
    </location>
</feature>
<dbReference type="OrthoDB" id="1493947at2"/>
<proteinExistence type="predicted"/>
<reference evidence="2 3" key="1">
    <citation type="journal article" date="2009" name="Stand. Genomic Sci.">
        <title>Complete genome sequence of Dyadobacter fermentans type strain (NS114).</title>
        <authorList>
            <person name="Lang E."/>
            <person name="Lapidus A."/>
            <person name="Chertkov O."/>
            <person name="Brettin T."/>
            <person name="Detter J.C."/>
            <person name="Han C."/>
            <person name="Copeland A."/>
            <person name="Glavina Del Rio T."/>
            <person name="Nolan M."/>
            <person name="Chen F."/>
            <person name="Lucas S."/>
            <person name="Tice H."/>
            <person name="Cheng J.F."/>
            <person name="Land M."/>
            <person name="Hauser L."/>
            <person name="Chang Y.J."/>
            <person name="Jeffries C.D."/>
            <person name="Kopitz M."/>
            <person name="Bruce D."/>
            <person name="Goodwin L."/>
            <person name="Pitluck S."/>
            <person name="Ovchinnikova G."/>
            <person name="Pati A."/>
            <person name="Ivanova N."/>
            <person name="Mavrommatis K."/>
            <person name="Chen A."/>
            <person name="Palaniappan K."/>
            <person name="Chain P."/>
            <person name="Bristow J."/>
            <person name="Eisen J.A."/>
            <person name="Markowitz V."/>
            <person name="Hugenholtz P."/>
            <person name="Goker M."/>
            <person name="Rohde M."/>
            <person name="Kyrpides N.C."/>
            <person name="Klenk H.P."/>
        </authorList>
    </citation>
    <scope>NUCLEOTIDE SEQUENCE [LARGE SCALE GENOMIC DNA]</scope>
    <source>
        <strain evidence="3">ATCC 700827 / DSM 18053 / CIP 107007 / KCTC 52180 / NS114</strain>
    </source>
</reference>
<evidence type="ECO:0000256" key="1">
    <source>
        <dbReference type="SAM" id="Phobius"/>
    </source>
</evidence>
<name>C6VT96_DYAFD</name>
<organism evidence="2 3">
    <name type="scientific">Dyadobacter fermentans (strain ATCC 700827 / DSM 18053 / CIP 107007 / KCTC 52180 / NS114)</name>
    <dbReference type="NCBI Taxonomy" id="471854"/>
    <lineage>
        <taxon>Bacteria</taxon>
        <taxon>Pseudomonadati</taxon>
        <taxon>Bacteroidota</taxon>
        <taxon>Cytophagia</taxon>
        <taxon>Cytophagales</taxon>
        <taxon>Spirosomataceae</taxon>
        <taxon>Dyadobacter</taxon>
    </lineage>
</organism>
<dbReference type="HOGENOM" id="CLU_307502_0_0_10"/>
<evidence type="ECO:0000313" key="2">
    <source>
        <dbReference type="EMBL" id="ACT96460.1"/>
    </source>
</evidence>
<dbReference type="KEGG" id="dfe:Dfer_5266"/>
<keyword evidence="1" id="KW-0472">Membrane</keyword>
<feature type="transmembrane region" description="Helical" evidence="1">
    <location>
        <begin position="866"/>
        <end position="885"/>
    </location>
</feature>
<dbReference type="STRING" id="471854.Dfer_5266"/>
<keyword evidence="3" id="KW-1185">Reference proteome</keyword>
<dbReference type="RefSeq" id="WP_015814701.1">
    <property type="nucleotide sequence ID" value="NC_013037.1"/>
</dbReference>
<dbReference type="EMBL" id="CP001619">
    <property type="protein sequence ID" value="ACT96460.1"/>
    <property type="molecule type" value="Genomic_DNA"/>
</dbReference>
<keyword evidence="1" id="KW-0812">Transmembrane</keyword>
<evidence type="ECO:0000313" key="3">
    <source>
        <dbReference type="Proteomes" id="UP000002011"/>
    </source>
</evidence>
<gene>
    <name evidence="2" type="ordered locus">Dfer_5266</name>
</gene>
<dbReference type="Proteomes" id="UP000002011">
    <property type="component" value="Chromosome"/>
</dbReference>
<sequence>MLTDAANSGTLRHYLLQHGLTKKEIERDLPTSQLDKPFRQAERILFYEGTTSGIANCQLNINREFKPSRSGDRRPWKEREKVIRSEFLQFLFSPQWSKRLLHGQTLKIVGANIRSTAEDMWEMNSWKQPGSRMNPSQRPNAYSLDLRYSEIPVEVLFQDCSFASGINVKNSSTKTIKFLDCQIGFTRNKGLQYQDDANAGKVSFNGIGLNMNGSLVFQRRSVRGQGFVSKSSETGERKGPEDLSGDVVLSESRITGELRFKGEGDQDSRIHVDGRINLEKANIGGITFESVVSGGLAGQFLKCRSIDCITAIFKKEFNLDFAMVAERVSSWLISSDYTIRMNKFNAGISMRGIEAVTISLMQMDTTFINLVGARISSFCSFAGSHVLSGNPADNGVTLRDAIIKGDLMLSSGFQTDGLVDLRSIVVENLVFAGGTFIHSNAFDDYGSEREIISAQDAVVNGSVFFNFRSFKKDSLAQQEGEEQNRHFGDVDLRFNRRPSVEESGNAILQSNDLTSSQSQFQKQLNRLMVGDINTNYQLEEKKYSADVCNGPFSQFFWLTFFDEFGDKQQWRALSNQALIGMVEARQILAKIERKITFFRRVIVNSKQQGSRSQHFKARLYTLFALRREIKRKHRRKHPLGVTLVAGKVNFERAIVKRNFICNGSFFYACLPAQSTSAKGAQTFGKRVFSGFPYVRDWLDSQTWKSDLVTDQKKLPTAISLRRTRVSGDLYLNEGDDLEAIPFRVFGRVDLHSSEVGQFFVNPVRGMHEQTEWKIVGMKYNYIYSYSSRAIKDHEKVLDQCLWFKDYTEESNYRQPYEQFAKTLLHSGEDSRARRVLLRTKTRGVGELGLMFILKSFAFLGLPAYRALVSLFGLWLLGVIIFDYAFNSGQFCAPCSSLQFDAKFLSAENMLPPLLSRMTRDVCRLEVNAASGVRFFYLIQPLIGTILSTMFLLGIGRIIRRS</sequence>
<evidence type="ECO:0008006" key="4">
    <source>
        <dbReference type="Google" id="ProtNLM"/>
    </source>
</evidence>
<feature type="transmembrane region" description="Helical" evidence="1">
    <location>
        <begin position="934"/>
        <end position="958"/>
    </location>
</feature>
<dbReference type="AlphaFoldDB" id="C6VT96"/>